<dbReference type="InterPro" id="IPR028939">
    <property type="entry name" value="P5C_Rdtase_cat_N"/>
</dbReference>
<organism evidence="3 4">
    <name type="scientific">Thalassospira profundimaris</name>
    <dbReference type="NCBI Taxonomy" id="502049"/>
    <lineage>
        <taxon>Bacteria</taxon>
        <taxon>Pseudomonadati</taxon>
        <taxon>Pseudomonadota</taxon>
        <taxon>Alphaproteobacteria</taxon>
        <taxon>Rhodospirillales</taxon>
        <taxon>Thalassospiraceae</taxon>
        <taxon>Thalassospira</taxon>
    </lineage>
</organism>
<accession>A0A367XMJ9</accession>
<dbReference type="InterPro" id="IPR051267">
    <property type="entry name" value="STEAP_metalloreductase"/>
</dbReference>
<dbReference type="EMBL" id="JPWH01000001">
    <property type="protein sequence ID" value="RCK53962.1"/>
    <property type="molecule type" value="Genomic_DNA"/>
</dbReference>
<dbReference type="Pfam" id="PF03807">
    <property type="entry name" value="F420_oxidored"/>
    <property type="match status" value="1"/>
</dbReference>
<dbReference type="GO" id="GO:0016491">
    <property type="term" value="F:oxidoreductase activity"/>
    <property type="evidence" value="ECO:0007669"/>
    <property type="project" value="UniProtKB-KW"/>
</dbReference>
<dbReference type="AlphaFoldDB" id="A0A367XMJ9"/>
<gene>
    <name evidence="3" type="ORF">TH25_00925</name>
</gene>
<protein>
    <submittedName>
        <fullName evidence="3">NADP oxidoreductase</fullName>
    </submittedName>
</protein>
<dbReference type="RefSeq" id="WP_114086536.1">
    <property type="nucleotide sequence ID" value="NZ_JPWH01000001.1"/>
</dbReference>
<dbReference type="SUPFAM" id="SSF51735">
    <property type="entry name" value="NAD(P)-binding Rossmann-fold domains"/>
    <property type="match status" value="1"/>
</dbReference>
<name>A0A367XMJ9_9PROT</name>
<comment type="caution">
    <text evidence="3">The sequence shown here is derived from an EMBL/GenBank/DDBJ whole genome shotgun (WGS) entry which is preliminary data.</text>
</comment>
<dbReference type="Gene3D" id="3.40.50.720">
    <property type="entry name" value="NAD(P)-binding Rossmann-like Domain"/>
    <property type="match status" value="1"/>
</dbReference>
<proteinExistence type="predicted"/>
<evidence type="ECO:0000313" key="3">
    <source>
        <dbReference type="EMBL" id="RCK53962.1"/>
    </source>
</evidence>
<dbReference type="PANTHER" id="PTHR14239">
    <property type="entry name" value="DUDULIN-RELATED"/>
    <property type="match status" value="1"/>
</dbReference>
<evidence type="ECO:0000259" key="2">
    <source>
        <dbReference type="Pfam" id="PF03807"/>
    </source>
</evidence>
<sequence length="223" mass="23793">MKIGIIGAGDVGRAVAKHAIKSGHQVMISNSRSINTLSTLAADLGCAPGTREDAIEFGDVVVIAIPYHAYPSLPARALADKIVIDTGNYAPERDGRIEALDQKQATTTGLLAAHLSSAGNIVRIAKAFNAIKMSDFERDGKPAHTPGRRALPIAANDPLARNTALQLTEEFGFDALDTGSLEESWRFERGTPAYCVPMTLPELKTILDKTDRDTLHPGGVKLP</sequence>
<dbReference type="InterPro" id="IPR036291">
    <property type="entry name" value="NAD(P)-bd_dom_sf"/>
</dbReference>
<evidence type="ECO:0000256" key="1">
    <source>
        <dbReference type="ARBA" id="ARBA00023002"/>
    </source>
</evidence>
<evidence type="ECO:0000313" key="4">
    <source>
        <dbReference type="Proteomes" id="UP000252517"/>
    </source>
</evidence>
<reference evidence="3 4" key="1">
    <citation type="submission" date="2014-07" db="EMBL/GenBank/DDBJ databases">
        <title>Draft genome sequence of Thalassospira profundimaris S25-3-2.</title>
        <authorList>
            <person name="Lai Q."/>
            <person name="Shao Z."/>
        </authorList>
    </citation>
    <scope>NUCLEOTIDE SEQUENCE [LARGE SCALE GENOMIC DNA]</scope>
    <source>
        <strain evidence="3 4">S25-3-2</strain>
    </source>
</reference>
<feature type="domain" description="Pyrroline-5-carboxylate reductase catalytic N-terminal" evidence="2">
    <location>
        <begin position="2"/>
        <end position="89"/>
    </location>
</feature>
<dbReference type="Proteomes" id="UP000252517">
    <property type="component" value="Unassembled WGS sequence"/>
</dbReference>
<dbReference type="OrthoDB" id="5524287at2"/>
<keyword evidence="1" id="KW-0560">Oxidoreductase</keyword>